<feature type="domain" description="Heterokaryon incompatibility" evidence="2">
    <location>
        <begin position="129"/>
        <end position="283"/>
    </location>
</feature>
<organism evidence="3 4">
    <name type="scientific">Pestalotiopsis fici (strain W106-1 / CGMCC3.15140)</name>
    <dbReference type="NCBI Taxonomy" id="1229662"/>
    <lineage>
        <taxon>Eukaryota</taxon>
        <taxon>Fungi</taxon>
        <taxon>Dikarya</taxon>
        <taxon>Ascomycota</taxon>
        <taxon>Pezizomycotina</taxon>
        <taxon>Sordariomycetes</taxon>
        <taxon>Xylariomycetidae</taxon>
        <taxon>Amphisphaeriales</taxon>
        <taxon>Sporocadaceae</taxon>
        <taxon>Pestalotiopsis</taxon>
    </lineage>
</organism>
<reference evidence="4" key="1">
    <citation type="journal article" date="2015" name="BMC Genomics">
        <title>Genomic and transcriptomic analysis of the endophytic fungus Pestalotiopsis fici reveals its lifestyle and high potential for synthesis of natural products.</title>
        <authorList>
            <person name="Wang X."/>
            <person name="Zhang X."/>
            <person name="Liu L."/>
            <person name="Xiang M."/>
            <person name="Wang W."/>
            <person name="Sun X."/>
            <person name="Che Y."/>
            <person name="Guo L."/>
            <person name="Liu G."/>
            <person name="Guo L."/>
            <person name="Wang C."/>
            <person name="Yin W.B."/>
            <person name="Stadler M."/>
            <person name="Zhang X."/>
            <person name="Liu X."/>
        </authorList>
    </citation>
    <scope>NUCLEOTIDE SEQUENCE [LARGE SCALE GENOMIC DNA]</scope>
    <source>
        <strain evidence="4">W106-1 / CGMCC3.15140</strain>
    </source>
</reference>
<accession>W3XF63</accession>
<evidence type="ECO:0000313" key="3">
    <source>
        <dbReference type="EMBL" id="ETS84659.1"/>
    </source>
</evidence>
<dbReference type="eggNOG" id="ENOG502TAW6">
    <property type="taxonomic scope" value="Eukaryota"/>
</dbReference>
<dbReference type="GeneID" id="19267697"/>
<dbReference type="PANTHER" id="PTHR33112">
    <property type="entry name" value="DOMAIN PROTEIN, PUTATIVE-RELATED"/>
    <property type="match status" value="1"/>
</dbReference>
<name>W3XF63_PESFW</name>
<evidence type="ECO:0000256" key="1">
    <source>
        <dbReference type="SAM" id="MobiDB-lite"/>
    </source>
</evidence>
<evidence type="ECO:0000313" key="4">
    <source>
        <dbReference type="Proteomes" id="UP000030651"/>
    </source>
</evidence>
<dbReference type="InterPro" id="IPR010730">
    <property type="entry name" value="HET"/>
</dbReference>
<feature type="region of interest" description="Disordered" evidence="1">
    <location>
        <begin position="1"/>
        <end position="24"/>
    </location>
</feature>
<dbReference type="InParanoid" id="W3XF63"/>
<keyword evidence="4" id="KW-1185">Reference proteome</keyword>
<dbReference type="AlphaFoldDB" id="W3XF63"/>
<dbReference type="KEGG" id="pfy:PFICI_02684"/>
<proteinExistence type="predicted"/>
<sequence>MRTLLDAGCESNSELSREPENSTGSHINYQLDYELAEQSPYRFSGDLSFSVASNQLTTGCDIPELSNTAESDASFKYITNRLHNCKTHHDSCRFTKEWYPSRLIAIQQKDEKIRLRVIQTAEEAVTGPYVTLSHCWGQVQPLRLTNQNFEEFGRNIPMAMVPSLHKDAVTVATRLGVSYLWIDCLCIIQDSDEDWRRESSVMGSVYEYALFNIAAASATDSSGRLFTIRDSQSVSPDVIALRMRRAQDQVLWHMDRELDPWSFRRSQEFWRYPLFKRAWVLQETLFANRAVIFTQDEIHFRCAQEFSSERMPPEHPLLQNTQFSNSTNRELVSVPLMKFTLPDHCFEDWRKIREHYSSTAIARASDRLIAISAIARHFGSMKKQSKYHAGMWDDQFIVDLGWHTLTPQRRPDVYIAPTWSWASICGRDSSRINYPRLTSRQGQIQIPKVLEIYTKPSGHDEFGAIDNGWLKICTPLYYMGCRKGKEELKSALEQRYGAVGVQRSFLNLYPDHQWEHDRAPLNVFALPLQIEVSSQPVLEAHLLLLVALTPAENVYKRIGLCYFCILFTDEFWGLPKSKEPERFLGRMERRDEEIHSHKKCDDGWHTITIV</sequence>
<dbReference type="HOGENOM" id="CLU_002639_2_12_1"/>
<gene>
    <name evidence="3" type="ORF">PFICI_02684</name>
</gene>
<dbReference type="Proteomes" id="UP000030651">
    <property type="component" value="Unassembled WGS sequence"/>
</dbReference>
<dbReference type="OMA" id="HERECAY"/>
<protein>
    <recommendedName>
        <fullName evidence="2">Heterokaryon incompatibility domain-containing protein</fullName>
    </recommendedName>
</protein>
<evidence type="ECO:0000259" key="2">
    <source>
        <dbReference type="Pfam" id="PF06985"/>
    </source>
</evidence>
<dbReference type="EMBL" id="KI912110">
    <property type="protein sequence ID" value="ETS84659.1"/>
    <property type="molecule type" value="Genomic_DNA"/>
</dbReference>
<dbReference type="PANTHER" id="PTHR33112:SF16">
    <property type="entry name" value="HETEROKARYON INCOMPATIBILITY DOMAIN-CONTAINING PROTEIN"/>
    <property type="match status" value="1"/>
</dbReference>
<dbReference type="STRING" id="1229662.W3XF63"/>
<dbReference type="OrthoDB" id="5362512at2759"/>
<dbReference type="RefSeq" id="XP_007829456.1">
    <property type="nucleotide sequence ID" value="XM_007831265.1"/>
</dbReference>
<dbReference type="Pfam" id="PF06985">
    <property type="entry name" value="HET"/>
    <property type="match status" value="1"/>
</dbReference>